<dbReference type="SUPFAM" id="SSF47413">
    <property type="entry name" value="lambda repressor-like DNA-binding domains"/>
    <property type="match status" value="1"/>
</dbReference>
<accession>A0A2H1IZ77</accession>
<dbReference type="RefSeq" id="WP_009380776.1">
    <property type="nucleotide sequence ID" value="NZ_FXZC01000003.1"/>
</dbReference>
<feature type="domain" description="HTH cro/C1-type" evidence="1">
    <location>
        <begin position="14"/>
        <end position="69"/>
    </location>
</feature>
<dbReference type="EMBL" id="FXZC01000003">
    <property type="protein sequence ID" value="SMX80487.1"/>
    <property type="molecule type" value="Genomic_DNA"/>
</dbReference>
<dbReference type="PANTHER" id="PTHR37301:SF1">
    <property type="entry name" value="DNA-BINDING PROTEIN"/>
    <property type="match status" value="1"/>
</dbReference>
<dbReference type="AlphaFoldDB" id="A0A2H1IZ77"/>
<reference evidence="2 3" key="1">
    <citation type="submission" date="2017-03" db="EMBL/GenBank/DDBJ databases">
        <authorList>
            <person name="Afonso C.L."/>
            <person name="Miller P.J."/>
            <person name="Scott M.A."/>
            <person name="Spackman E."/>
            <person name="Goraichik I."/>
            <person name="Dimitrov K.M."/>
            <person name="Suarez D.L."/>
            <person name="Swayne D.E."/>
        </authorList>
    </citation>
    <scope>NUCLEOTIDE SEQUENCE [LARGE SCALE GENOMIC DNA]</scope>
    <source>
        <strain evidence="2 3">CIP 102111</strain>
    </source>
</reference>
<dbReference type="Pfam" id="PF13443">
    <property type="entry name" value="HTH_26"/>
    <property type="match status" value="1"/>
</dbReference>
<dbReference type="InterPro" id="IPR010982">
    <property type="entry name" value="Lambda_DNA-bd_dom_sf"/>
</dbReference>
<dbReference type="InterPro" id="IPR001387">
    <property type="entry name" value="Cro/C1-type_HTH"/>
</dbReference>
<evidence type="ECO:0000313" key="3">
    <source>
        <dbReference type="Proteomes" id="UP000234333"/>
    </source>
</evidence>
<gene>
    <name evidence="2" type="ORF">BC102111_01756</name>
</gene>
<dbReference type="PANTHER" id="PTHR37301">
    <property type="entry name" value="DNA-BINDING PROTEIN-RELATED"/>
    <property type="match status" value="1"/>
</dbReference>
<name>A0A2H1IZ77_9MICO</name>
<dbReference type="GO" id="GO:0003677">
    <property type="term" value="F:DNA binding"/>
    <property type="evidence" value="ECO:0007669"/>
    <property type="project" value="InterPro"/>
</dbReference>
<evidence type="ECO:0000259" key="1">
    <source>
        <dbReference type="PROSITE" id="PS50943"/>
    </source>
</evidence>
<dbReference type="Proteomes" id="UP000234333">
    <property type="component" value="Unassembled WGS sequence"/>
</dbReference>
<proteinExistence type="predicted"/>
<organism evidence="2 3">
    <name type="scientific">Brevibacterium casei CIP 102111</name>
    <dbReference type="NCBI Taxonomy" id="1255625"/>
    <lineage>
        <taxon>Bacteria</taxon>
        <taxon>Bacillati</taxon>
        <taxon>Actinomycetota</taxon>
        <taxon>Actinomycetes</taxon>
        <taxon>Micrococcales</taxon>
        <taxon>Brevibacteriaceae</taxon>
        <taxon>Brevibacterium</taxon>
    </lineage>
</organism>
<sequence length="77" mass="8190">MPADLGEGRVVCHLDALLTQREMTLTELSNAVGVSLANLSVLKNNRAKAIRYSTLVALCAALDCQPGDLFTVTTAED</sequence>
<dbReference type="SMART" id="SM00530">
    <property type="entry name" value="HTH_XRE"/>
    <property type="match status" value="1"/>
</dbReference>
<dbReference type="GeneID" id="99775258"/>
<dbReference type="Gene3D" id="1.10.260.40">
    <property type="entry name" value="lambda repressor-like DNA-binding domains"/>
    <property type="match status" value="1"/>
</dbReference>
<evidence type="ECO:0000313" key="2">
    <source>
        <dbReference type="EMBL" id="SMX80487.1"/>
    </source>
</evidence>
<dbReference type="PROSITE" id="PS50943">
    <property type="entry name" value="HTH_CROC1"/>
    <property type="match status" value="1"/>
</dbReference>
<protein>
    <submittedName>
        <fullName evidence="2">Putative transcriptional regulator</fullName>
    </submittedName>
</protein>